<keyword evidence="8" id="KW-1185">Reference proteome</keyword>
<evidence type="ECO:0000313" key="7">
    <source>
        <dbReference type="EMBL" id="CAH1436353.1"/>
    </source>
</evidence>
<comment type="caution">
    <text evidence="7">The sequence shown here is derived from an EMBL/GenBank/DDBJ whole genome shotgun (WGS) entry which is preliminary data.</text>
</comment>
<keyword evidence="3" id="KW-0862">Zinc</keyword>
<dbReference type="PANTHER" id="PTHR33248">
    <property type="entry name" value="ZINC ION-BINDING PROTEIN"/>
    <property type="match status" value="1"/>
</dbReference>
<keyword evidence="5" id="KW-0472">Membrane</keyword>
<keyword evidence="5" id="KW-0812">Transmembrane</keyword>
<evidence type="ECO:0000259" key="6">
    <source>
        <dbReference type="PROSITE" id="PS51999"/>
    </source>
</evidence>
<dbReference type="GO" id="GO:0008270">
    <property type="term" value="F:zinc ion binding"/>
    <property type="evidence" value="ECO:0007669"/>
    <property type="project" value="UniProtKB-KW"/>
</dbReference>
<evidence type="ECO:0000256" key="4">
    <source>
        <dbReference type="PROSITE-ProRule" id="PRU01343"/>
    </source>
</evidence>
<evidence type="ECO:0000256" key="1">
    <source>
        <dbReference type="ARBA" id="ARBA00022723"/>
    </source>
</evidence>
<dbReference type="InterPro" id="IPR010666">
    <property type="entry name" value="Znf_GRF"/>
</dbReference>
<feature type="domain" description="GRF-type" evidence="6">
    <location>
        <begin position="49"/>
        <end position="89"/>
    </location>
</feature>
<accession>A0AAU9NEW4</accession>
<organism evidence="7 8">
    <name type="scientific">Lactuca virosa</name>
    <dbReference type="NCBI Taxonomy" id="75947"/>
    <lineage>
        <taxon>Eukaryota</taxon>
        <taxon>Viridiplantae</taxon>
        <taxon>Streptophyta</taxon>
        <taxon>Embryophyta</taxon>
        <taxon>Tracheophyta</taxon>
        <taxon>Spermatophyta</taxon>
        <taxon>Magnoliopsida</taxon>
        <taxon>eudicotyledons</taxon>
        <taxon>Gunneridae</taxon>
        <taxon>Pentapetalae</taxon>
        <taxon>asterids</taxon>
        <taxon>campanulids</taxon>
        <taxon>Asterales</taxon>
        <taxon>Asteraceae</taxon>
        <taxon>Cichorioideae</taxon>
        <taxon>Cichorieae</taxon>
        <taxon>Lactucinae</taxon>
        <taxon>Lactuca</taxon>
    </lineage>
</organism>
<gene>
    <name evidence="7" type="ORF">LVIROSA_LOCUS22728</name>
</gene>
<dbReference type="AlphaFoldDB" id="A0AAU9NEW4"/>
<reference evidence="7 8" key="1">
    <citation type="submission" date="2022-01" db="EMBL/GenBank/DDBJ databases">
        <authorList>
            <person name="Xiong W."/>
            <person name="Schranz E."/>
        </authorList>
    </citation>
    <scope>NUCLEOTIDE SEQUENCE [LARGE SCALE GENOMIC DNA]</scope>
</reference>
<evidence type="ECO:0000256" key="5">
    <source>
        <dbReference type="SAM" id="Phobius"/>
    </source>
</evidence>
<evidence type="ECO:0000256" key="3">
    <source>
        <dbReference type="ARBA" id="ARBA00022833"/>
    </source>
</evidence>
<protein>
    <recommendedName>
        <fullName evidence="6">GRF-type domain-containing protein</fullName>
    </recommendedName>
</protein>
<dbReference type="PROSITE" id="PS51999">
    <property type="entry name" value="ZF_GRF"/>
    <property type="match status" value="1"/>
</dbReference>
<evidence type="ECO:0000313" key="8">
    <source>
        <dbReference type="Proteomes" id="UP001157418"/>
    </source>
</evidence>
<proteinExistence type="predicted"/>
<dbReference type="Pfam" id="PF06839">
    <property type="entry name" value="Zn_ribbon_GRF"/>
    <property type="match status" value="1"/>
</dbReference>
<keyword evidence="2 4" id="KW-0863">Zinc-finger</keyword>
<evidence type="ECO:0000256" key="2">
    <source>
        <dbReference type="ARBA" id="ARBA00022771"/>
    </source>
</evidence>
<keyword evidence="1" id="KW-0479">Metal-binding</keyword>
<sequence length="137" mass="15924">MRGIFVILYKKSIRTPLNPDSLYFRIRPFFFSFISSSLKCRSTLMEKTCKCGEVGVIRRSTTKKNPGRLFYCCTGKGAKCGFIDWVDEDNFNGEKTEKSISPDLQKSLDELQYENRALRLLLVFSWVFFVSILIHKL</sequence>
<name>A0AAU9NEW4_9ASTR</name>
<feature type="transmembrane region" description="Helical" evidence="5">
    <location>
        <begin position="117"/>
        <end position="134"/>
    </location>
</feature>
<dbReference type="EMBL" id="CAKMRJ010004445">
    <property type="protein sequence ID" value="CAH1436353.1"/>
    <property type="molecule type" value="Genomic_DNA"/>
</dbReference>
<keyword evidence="5" id="KW-1133">Transmembrane helix</keyword>
<dbReference type="Proteomes" id="UP001157418">
    <property type="component" value="Unassembled WGS sequence"/>
</dbReference>